<feature type="region of interest" description="Disordered" evidence="5">
    <location>
        <begin position="1"/>
        <end position="23"/>
    </location>
</feature>
<proteinExistence type="predicted"/>
<dbReference type="InterPro" id="IPR011701">
    <property type="entry name" value="MFS"/>
</dbReference>
<feature type="transmembrane region" description="Helical" evidence="6">
    <location>
        <begin position="393"/>
        <end position="419"/>
    </location>
</feature>
<keyword evidence="3 6" id="KW-1133">Transmembrane helix</keyword>
<evidence type="ECO:0000256" key="6">
    <source>
        <dbReference type="SAM" id="Phobius"/>
    </source>
</evidence>
<feature type="transmembrane region" description="Helical" evidence="6">
    <location>
        <begin position="457"/>
        <end position="478"/>
    </location>
</feature>
<dbReference type="PROSITE" id="PS50850">
    <property type="entry name" value="MFS"/>
    <property type="match status" value="1"/>
</dbReference>
<reference evidence="8 9" key="1">
    <citation type="journal article" date="2014" name="BMC Genomics">
        <title>Comparative genomics of the major fungal agents of human and animal Sporotrichosis: Sporothrix schenckii and Sporothrix brasiliensis.</title>
        <authorList>
            <person name="Teixeira M.M."/>
            <person name="de Almeida L.G."/>
            <person name="Kubitschek-Barreira P."/>
            <person name="Alves F.L."/>
            <person name="Kioshima E.S."/>
            <person name="Abadio A.K."/>
            <person name="Fernandes L."/>
            <person name="Derengowski L.S."/>
            <person name="Ferreira K.S."/>
            <person name="Souza R.C."/>
            <person name="Ruiz J.C."/>
            <person name="de Andrade N.C."/>
            <person name="Paes H.C."/>
            <person name="Nicola A.M."/>
            <person name="Albuquerque P."/>
            <person name="Gerber A.L."/>
            <person name="Martins V.P."/>
            <person name="Peconick L.D."/>
            <person name="Neto A.V."/>
            <person name="Chaucanez C.B."/>
            <person name="Silva P.A."/>
            <person name="Cunha O.L."/>
            <person name="de Oliveira F.F."/>
            <person name="dos Santos T.C."/>
            <person name="Barros A.L."/>
            <person name="Soares M.A."/>
            <person name="de Oliveira L.M."/>
            <person name="Marini M.M."/>
            <person name="Villalobos-Duno H."/>
            <person name="Cunha M.M."/>
            <person name="de Hoog S."/>
            <person name="da Silveira J.F."/>
            <person name="Henrissat B."/>
            <person name="Nino-Vega G.A."/>
            <person name="Cisalpino P.S."/>
            <person name="Mora-Montes H.M."/>
            <person name="Almeida S.R."/>
            <person name="Stajich J.E."/>
            <person name="Lopes-Bezerra L.M."/>
            <person name="Vasconcelos A.T."/>
            <person name="Felipe M.S."/>
        </authorList>
    </citation>
    <scope>NUCLEOTIDE SEQUENCE [LARGE SCALE GENOMIC DNA]</scope>
    <source>
        <strain evidence="8 9">1099-18</strain>
    </source>
</reference>
<dbReference type="Gene3D" id="1.20.1250.20">
    <property type="entry name" value="MFS general substrate transporter like domains"/>
    <property type="match status" value="1"/>
</dbReference>
<evidence type="ECO:0000256" key="2">
    <source>
        <dbReference type="ARBA" id="ARBA00022692"/>
    </source>
</evidence>
<dbReference type="AlphaFoldDB" id="A0A0F2MEY9"/>
<dbReference type="EMBL" id="AXCR01000004">
    <property type="protein sequence ID" value="KJR88197.1"/>
    <property type="molecule type" value="Genomic_DNA"/>
</dbReference>
<dbReference type="InterPro" id="IPR036259">
    <property type="entry name" value="MFS_trans_sf"/>
</dbReference>
<dbReference type="FunFam" id="1.20.1250.20:FF:000011">
    <property type="entry name" value="MFS multidrug transporter, putative"/>
    <property type="match status" value="1"/>
</dbReference>
<dbReference type="InterPro" id="IPR020846">
    <property type="entry name" value="MFS_dom"/>
</dbReference>
<feature type="compositionally biased region" description="Low complexity" evidence="5">
    <location>
        <begin position="1"/>
        <end position="14"/>
    </location>
</feature>
<reference evidence="8 9" key="2">
    <citation type="journal article" date="2015" name="Eukaryot. Cell">
        <title>Asexual propagation of a virulent clone complex in a human and feline outbreak of sporotrichosis.</title>
        <authorList>
            <person name="Teixeira Mde M."/>
            <person name="Rodrigues A.M."/>
            <person name="Tsui C.K."/>
            <person name="de Almeida L.G."/>
            <person name="Van Diepeningen A.D."/>
            <person name="van den Ende B.G."/>
            <person name="Fernandes G.F."/>
            <person name="Kano R."/>
            <person name="Hamelin R.C."/>
            <person name="Lopes-Bezerra L.M."/>
            <person name="Vasconcelos A.T."/>
            <person name="de Hoog S."/>
            <person name="de Camargo Z.P."/>
            <person name="Felipe M.S."/>
        </authorList>
    </citation>
    <scope>NUCLEOTIDE SEQUENCE [LARGE SCALE GENOMIC DNA]</scope>
    <source>
        <strain evidence="8 9">1099-18</strain>
    </source>
</reference>
<dbReference type="CDD" id="cd17323">
    <property type="entry name" value="MFS_Tpo1_MDR_like"/>
    <property type="match status" value="1"/>
</dbReference>
<evidence type="ECO:0000256" key="3">
    <source>
        <dbReference type="ARBA" id="ARBA00022989"/>
    </source>
</evidence>
<feature type="transmembrane region" description="Helical" evidence="6">
    <location>
        <begin position="153"/>
        <end position="173"/>
    </location>
</feature>
<evidence type="ECO:0000259" key="7">
    <source>
        <dbReference type="PROSITE" id="PS50850"/>
    </source>
</evidence>
<feature type="transmembrane region" description="Helical" evidence="6">
    <location>
        <begin position="283"/>
        <end position="304"/>
    </location>
</feature>
<accession>A0A0F2MEY9</accession>
<feature type="transmembrane region" description="Helical" evidence="6">
    <location>
        <begin position="185"/>
        <end position="210"/>
    </location>
</feature>
<dbReference type="GO" id="GO:0022857">
    <property type="term" value="F:transmembrane transporter activity"/>
    <property type="evidence" value="ECO:0007669"/>
    <property type="project" value="InterPro"/>
</dbReference>
<dbReference type="PANTHER" id="PTHR23502">
    <property type="entry name" value="MAJOR FACILITATOR SUPERFAMILY"/>
    <property type="match status" value="1"/>
</dbReference>
<feature type="transmembrane region" description="Helical" evidence="6">
    <location>
        <begin position="431"/>
        <end position="451"/>
    </location>
</feature>
<keyword evidence="4 6" id="KW-0472">Membrane</keyword>
<dbReference type="Pfam" id="PF07690">
    <property type="entry name" value="MFS_1"/>
    <property type="match status" value="1"/>
</dbReference>
<name>A0A0F2MEY9_SPOSC</name>
<evidence type="ECO:0000256" key="4">
    <source>
        <dbReference type="ARBA" id="ARBA00023136"/>
    </source>
</evidence>
<dbReference type="OrthoDB" id="9986881at2759"/>
<gene>
    <name evidence="8" type="ORF">SPSK_07368</name>
</gene>
<feature type="transmembrane region" description="Helical" evidence="6">
    <location>
        <begin position="216"/>
        <end position="236"/>
    </location>
</feature>
<dbReference type="RefSeq" id="XP_016590873.1">
    <property type="nucleotide sequence ID" value="XM_016734032.1"/>
</dbReference>
<comment type="caution">
    <text evidence="8">The sequence shown here is derived from an EMBL/GenBank/DDBJ whole genome shotgun (WGS) entry which is preliminary data.</text>
</comment>
<protein>
    <submittedName>
        <fullName evidence="8">MFS multidrug transporter</fullName>
    </submittedName>
</protein>
<dbReference type="VEuPathDB" id="FungiDB:SPSK_07368"/>
<evidence type="ECO:0000313" key="8">
    <source>
        <dbReference type="EMBL" id="KJR88197.1"/>
    </source>
</evidence>
<feature type="transmembrane region" description="Helical" evidence="6">
    <location>
        <begin position="123"/>
        <end position="141"/>
    </location>
</feature>
<feature type="transmembrane region" description="Helical" evidence="6">
    <location>
        <begin position="371"/>
        <end position="387"/>
    </location>
</feature>
<dbReference type="PANTHER" id="PTHR23502:SF59">
    <property type="entry name" value="MULTIDRUG TRANSPORTER, PUTATIVE (AFU_ORTHOLOGUE AFUA_1G10370)-RELATED"/>
    <property type="match status" value="1"/>
</dbReference>
<evidence type="ECO:0000313" key="9">
    <source>
        <dbReference type="Proteomes" id="UP000033710"/>
    </source>
</evidence>
<feature type="transmembrane region" description="Helical" evidence="6">
    <location>
        <begin position="92"/>
        <end position="111"/>
    </location>
</feature>
<organism evidence="8 9">
    <name type="scientific">Sporothrix schenckii 1099-18</name>
    <dbReference type="NCBI Taxonomy" id="1397361"/>
    <lineage>
        <taxon>Eukaryota</taxon>
        <taxon>Fungi</taxon>
        <taxon>Dikarya</taxon>
        <taxon>Ascomycota</taxon>
        <taxon>Pezizomycotina</taxon>
        <taxon>Sordariomycetes</taxon>
        <taxon>Sordariomycetidae</taxon>
        <taxon>Ophiostomatales</taxon>
        <taxon>Ophiostomataceae</taxon>
        <taxon>Sporothrix</taxon>
    </lineage>
</organism>
<comment type="subcellular location">
    <subcellularLocation>
        <location evidence="1">Membrane</location>
        <topology evidence="1">Multi-pass membrane protein</topology>
    </subcellularLocation>
</comment>
<evidence type="ECO:0000256" key="5">
    <source>
        <dbReference type="SAM" id="MobiDB-lite"/>
    </source>
</evidence>
<dbReference type="GO" id="GO:0005886">
    <property type="term" value="C:plasma membrane"/>
    <property type="evidence" value="ECO:0007669"/>
    <property type="project" value="TreeGrafter"/>
</dbReference>
<dbReference type="GeneID" id="27669309"/>
<sequence length="496" mass="53790">MNQTTAATETTTPTKNESTDVEPGSVALSTTSMIVSFDGPDDRYNPHNWPFSKRVYTSLLYSMASFGSVWASTAYAPANEKVAEQFAVSSEVALLGTSLLLLGWGFGPFLWAPLSEIYGRKWAVLLPYAVSTIMSVGTATAKDIQTVLLTRFFTGFLGTAPITCMGGVMVDLWGPSQRGNAIVGYMLLVCGGPNLAPVVGGAIVLCGASWRWTEYITALLQGTILVLGLVFIDETYSPVLLTRKARALRKATGNWALHAEWEEKDIVFKELAVQFGLRPLQMLLTPICLTVSIYASFIYGVFYASLASFPILFQDTRGWNSLEGALPFLAVLVGIVGGAALSWHSQQHYNRMLAANGGLAVPEARLPPMKFASFVLAGGLFMMGWASTPSVHWIVPTVGVAMMGFAFYTIFTSAVNYIVDTFHRWGASAMAANTFARSVFAAALPLLVRPWYERLGNGWACSVLGCFAVLNIPIPFVFAKYGPQIRARGKYTSNVT</sequence>
<dbReference type="Proteomes" id="UP000033710">
    <property type="component" value="Unassembled WGS sequence"/>
</dbReference>
<dbReference type="KEGG" id="ssck:SPSK_07368"/>
<feature type="domain" description="Major facilitator superfamily (MFS) profile" evidence="7">
    <location>
        <begin position="57"/>
        <end position="483"/>
    </location>
</feature>
<dbReference type="SUPFAM" id="SSF103473">
    <property type="entry name" value="MFS general substrate transporter"/>
    <property type="match status" value="1"/>
</dbReference>
<feature type="transmembrane region" description="Helical" evidence="6">
    <location>
        <begin position="55"/>
        <end position="72"/>
    </location>
</feature>
<keyword evidence="2 6" id="KW-0812">Transmembrane</keyword>
<feature type="transmembrane region" description="Helical" evidence="6">
    <location>
        <begin position="324"/>
        <end position="343"/>
    </location>
</feature>
<evidence type="ECO:0000256" key="1">
    <source>
        <dbReference type="ARBA" id="ARBA00004141"/>
    </source>
</evidence>